<evidence type="ECO:0000313" key="3">
    <source>
        <dbReference type="Proteomes" id="UP000032534"/>
    </source>
</evidence>
<reference evidence="2 3" key="1">
    <citation type="submission" date="2014-11" db="EMBL/GenBank/DDBJ databases">
        <title>Draft Genome Sequences of Paenibacillus polymyxa NRRL B-30509 and Paenibacillus terrae NRRL B-30644, Strains from a Poultry Environment that Produce Tridecaptin A and Paenicidins.</title>
        <authorList>
            <person name="van Belkum M.J."/>
            <person name="Lohans C.T."/>
            <person name="Vederas J.C."/>
        </authorList>
    </citation>
    <scope>NUCLEOTIDE SEQUENCE [LARGE SCALE GENOMIC DNA]</scope>
    <source>
        <strain evidence="2 3">NRRL B-30644</strain>
    </source>
</reference>
<dbReference type="InterPro" id="IPR036178">
    <property type="entry name" value="Formintransfe-cycloase-like_sf"/>
</dbReference>
<dbReference type="GO" id="GO:0016787">
    <property type="term" value="F:hydrolase activity"/>
    <property type="evidence" value="ECO:0007669"/>
    <property type="project" value="UniProtKB-KW"/>
</dbReference>
<dbReference type="EMBL" id="JTHP01000024">
    <property type="protein sequence ID" value="KJD45143.1"/>
    <property type="molecule type" value="Genomic_DNA"/>
</dbReference>
<name>A0A0D7X2E3_9BACL</name>
<protein>
    <submittedName>
        <fullName evidence="2">Methenyltetrahydrofolate cyclohydrolase</fullName>
    </submittedName>
</protein>
<dbReference type="Pfam" id="PF04961">
    <property type="entry name" value="FTCD_C"/>
    <property type="match status" value="1"/>
</dbReference>
<gene>
    <name evidence="2" type="ORF">QD47_13535</name>
</gene>
<dbReference type="RefSeq" id="WP_044646629.1">
    <property type="nucleotide sequence ID" value="NZ_JTHP01000024.1"/>
</dbReference>
<evidence type="ECO:0000259" key="1">
    <source>
        <dbReference type="Pfam" id="PF04961"/>
    </source>
</evidence>
<organism evidence="2 3">
    <name type="scientific">Paenibacillus terrae</name>
    <dbReference type="NCBI Taxonomy" id="159743"/>
    <lineage>
        <taxon>Bacteria</taxon>
        <taxon>Bacillati</taxon>
        <taxon>Bacillota</taxon>
        <taxon>Bacilli</taxon>
        <taxon>Bacillales</taxon>
        <taxon>Paenibacillaceae</taxon>
        <taxon>Paenibacillus</taxon>
    </lineage>
</organism>
<dbReference type="SUPFAM" id="SSF101262">
    <property type="entry name" value="Methenyltetrahydrofolate cyclohydrolase-like"/>
    <property type="match status" value="1"/>
</dbReference>
<dbReference type="Gene3D" id="1.20.120.680">
    <property type="entry name" value="Formiminotetrahydrofolate cyclodeaminase monomer, up-and-down helical bundle"/>
    <property type="match status" value="1"/>
</dbReference>
<dbReference type="PATRIC" id="fig|159743.3.peg.3008"/>
<keyword evidence="3" id="KW-1185">Reference proteome</keyword>
<dbReference type="InterPro" id="IPR007044">
    <property type="entry name" value="Cyclodeamin/CycHdrlase"/>
</dbReference>
<evidence type="ECO:0000313" key="2">
    <source>
        <dbReference type="EMBL" id="KJD45143.1"/>
    </source>
</evidence>
<feature type="domain" description="Cyclodeaminase/cyclohydrolase" evidence="1">
    <location>
        <begin position="9"/>
        <end position="187"/>
    </location>
</feature>
<accession>A0A0D7X2E3</accession>
<dbReference type="Proteomes" id="UP000032534">
    <property type="component" value="Unassembled WGS sequence"/>
</dbReference>
<proteinExistence type="predicted"/>
<dbReference type="AlphaFoldDB" id="A0A0D7X2E3"/>
<sequence>MSELSWSDSIGHFLREAGSAAPTPGGGSVSALTAALGAAMTSMTVNLSQGEKYAHVYGQITEVIHSMENLSTRCEELMTADIQSFEQYMTALRLPKETDEEKRYRTHSLQTAVIAAIEVPMRLLEVCRDGMQRAYSIVELSNKNVISDLGIGAILFEAAAQSALLTVEINLASLKDLDAKHAYEAKTAALIREIGQIKAQTLLIVRSRITG</sequence>
<comment type="caution">
    <text evidence="2">The sequence shown here is derived from an EMBL/GenBank/DDBJ whole genome shotgun (WGS) entry which is preliminary data.</text>
</comment>
<dbReference type="OrthoDB" id="7959174at2"/>
<keyword evidence="2" id="KW-0378">Hydrolase</keyword>